<accession>A0A7X4GCP2</accession>
<dbReference type="EMBL" id="WVTD01000001">
    <property type="protein sequence ID" value="MYL96208.1"/>
    <property type="molecule type" value="Genomic_DNA"/>
</dbReference>
<gene>
    <name evidence="1" type="ORF">GR702_00275</name>
</gene>
<evidence type="ECO:0000313" key="1">
    <source>
        <dbReference type="EMBL" id="MYL96208.1"/>
    </source>
</evidence>
<dbReference type="InterPro" id="IPR021251">
    <property type="entry name" value="DUF2793"/>
</dbReference>
<reference evidence="1 2" key="1">
    <citation type="submission" date="2019-12" db="EMBL/GenBank/DDBJ databases">
        <authorList>
            <person name="Feng G."/>
            <person name="Zhu H."/>
        </authorList>
    </citation>
    <scope>NUCLEOTIDE SEQUENCE [LARGE SCALE GENOMIC DNA]</scope>
    <source>
        <strain evidence="1 2">FGD1</strain>
    </source>
</reference>
<name>A0A7X4GCP2_9SPHN</name>
<protein>
    <submittedName>
        <fullName evidence="1">DUF2793 domain-containing protein</fullName>
    </submittedName>
</protein>
<dbReference type="Pfam" id="PF10983">
    <property type="entry name" value="DUF2793"/>
    <property type="match status" value="1"/>
</dbReference>
<proteinExistence type="predicted"/>
<organism evidence="1 2">
    <name type="scientific">Novosphingobium silvae</name>
    <dbReference type="NCBI Taxonomy" id="2692619"/>
    <lineage>
        <taxon>Bacteria</taxon>
        <taxon>Pseudomonadati</taxon>
        <taxon>Pseudomonadota</taxon>
        <taxon>Alphaproteobacteria</taxon>
        <taxon>Sphingomonadales</taxon>
        <taxon>Sphingomonadaceae</taxon>
        <taxon>Novosphingobium</taxon>
    </lineage>
</organism>
<dbReference type="Proteomes" id="UP000465810">
    <property type="component" value="Unassembled WGS sequence"/>
</dbReference>
<dbReference type="RefSeq" id="WP_160983963.1">
    <property type="nucleotide sequence ID" value="NZ_WVTD01000001.1"/>
</dbReference>
<keyword evidence="2" id="KW-1185">Reference proteome</keyword>
<dbReference type="AlphaFoldDB" id="A0A7X4GCP2"/>
<sequence length="152" mass="16071">MPDPLTFTSATPRYSLPLLHVGQAQKEAFVNEALGLADVLLHCTVQGSNAAPPENSLDGEAWLILENATGSWEGHEGEIAVRQGGGWLFVTPRDGMRVFDRSTGCEALFFGSWRKASLPLEPLGGSSVDGEARAAIKDLVSALQALGILPSA</sequence>
<comment type="caution">
    <text evidence="1">The sequence shown here is derived from an EMBL/GenBank/DDBJ whole genome shotgun (WGS) entry which is preliminary data.</text>
</comment>
<evidence type="ECO:0000313" key="2">
    <source>
        <dbReference type="Proteomes" id="UP000465810"/>
    </source>
</evidence>